<evidence type="ECO:0000256" key="8">
    <source>
        <dbReference type="ARBA" id="ARBA00023027"/>
    </source>
</evidence>
<dbReference type="AlphaFoldDB" id="A0A1Y2AMA5"/>
<evidence type="ECO:0000256" key="7">
    <source>
        <dbReference type="ARBA" id="ARBA00023002"/>
    </source>
</evidence>
<gene>
    <name evidence="12" type="ORF">BCR39DRAFT_345538</name>
</gene>
<evidence type="ECO:0000256" key="9">
    <source>
        <dbReference type="ARBA" id="ARBA00023211"/>
    </source>
</evidence>
<dbReference type="OrthoDB" id="10261637at2759"/>
<proteinExistence type="inferred from homology"/>
<dbReference type="NCBIfam" id="TIGR02089">
    <property type="entry name" value="TTC"/>
    <property type="match status" value="1"/>
</dbReference>
<dbReference type="GO" id="GO:0051287">
    <property type="term" value="F:NAD binding"/>
    <property type="evidence" value="ECO:0007669"/>
    <property type="project" value="InterPro"/>
</dbReference>
<dbReference type="Proteomes" id="UP000193986">
    <property type="component" value="Unassembled WGS sequence"/>
</dbReference>
<evidence type="ECO:0000256" key="10">
    <source>
        <dbReference type="ARBA" id="ARBA00049301"/>
    </source>
</evidence>
<evidence type="ECO:0000256" key="6">
    <source>
        <dbReference type="ARBA" id="ARBA00022842"/>
    </source>
</evidence>
<dbReference type="PANTHER" id="PTHR43275">
    <property type="entry name" value="D-MALATE DEHYDROGENASE [DECARBOXYLATING]"/>
    <property type="match status" value="1"/>
</dbReference>
<dbReference type="Gene3D" id="3.40.718.10">
    <property type="entry name" value="Isopropylmalate Dehydrogenase"/>
    <property type="match status" value="1"/>
</dbReference>
<feature type="domain" description="Isopropylmalate dehydrogenase-like" evidence="11">
    <location>
        <begin position="11"/>
        <end position="354"/>
    </location>
</feature>
<accession>A0A1Y2AMA5</accession>
<dbReference type="SUPFAM" id="SSF53659">
    <property type="entry name" value="Isocitrate/Isopropylmalate dehydrogenase-like"/>
    <property type="match status" value="1"/>
</dbReference>
<evidence type="ECO:0000256" key="5">
    <source>
        <dbReference type="ARBA" id="ARBA00022723"/>
    </source>
</evidence>
<comment type="catalytic activity">
    <reaction evidence="10">
        <text>(R)-malate + NAD(+) = pyruvate + CO2 + NADH</text>
        <dbReference type="Rhea" id="RHEA:18365"/>
        <dbReference type="ChEBI" id="CHEBI:15361"/>
        <dbReference type="ChEBI" id="CHEBI:15588"/>
        <dbReference type="ChEBI" id="CHEBI:16526"/>
        <dbReference type="ChEBI" id="CHEBI:57540"/>
        <dbReference type="ChEBI" id="CHEBI:57945"/>
        <dbReference type="EC" id="1.1.1.83"/>
    </reaction>
</comment>
<keyword evidence="9" id="KW-0464">Manganese</keyword>
<evidence type="ECO:0000256" key="2">
    <source>
        <dbReference type="ARBA" id="ARBA00001946"/>
    </source>
</evidence>
<dbReference type="InterPro" id="IPR050501">
    <property type="entry name" value="ICDH/IPMDH"/>
</dbReference>
<dbReference type="InterPro" id="IPR011829">
    <property type="entry name" value="TTC_DH"/>
</dbReference>
<evidence type="ECO:0000313" key="12">
    <source>
        <dbReference type="EMBL" id="ORY23708.1"/>
    </source>
</evidence>
<comment type="cofactor">
    <cofactor evidence="1">
        <name>Mn(2+)</name>
        <dbReference type="ChEBI" id="CHEBI:29035"/>
    </cofactor>
</comment>
<comment type="caution">
    <text evidence="12">The sequence shown here is derived from an EMBL/GenBank/DDBJ whole genome shotgun (WGS) entry which is preliminary data.</text>
</comment>
<comment type="similarity">
    <text evidence="3">Belongs to the isocitrate and isopropylmalate dehydrogenases family.</text>
</comment>
<dbReference type="SMART" id="SM01329">
    <property type="entry name" value="Iso_dh"/>
    <property type="match status" value="1"/>
</dbReference>
<keyword evidence="7" id="KW-0560">Oxidoreductase</keyword>
<evidence type="ECO:0000313" key="13">
    <source>
        <dbReference type="Proteomes" id="UP000193986"/>
    </source>
</evidence>
<dbReference type="GO" id="GO:0000287">
    <property type="term" value="F:magnesium ion binding"/>
    <property type="evidence" value="ECO:0007669"/>
    <property type="project" value="InterPro"/>
</dbReference>
<dbReference type="InterPro" id="IPR019818">
    <property type="entry name" value="IsoCit/isopropylmalate_DH_CS"/>
</dbReference>
<dbReference type="EMBL" id="MCFC01000076">
    <property type="protein sequence ID" value="ORY23708.1"/>
    <property type="molecule type" value="Genomic_DNA"/>
</dbReference>
<dbReference type="InParanoid" id="A0A1Y2AMA5"/>
<reference evidence="12 13" key="1">
    <citation type="submission" date="2016-07" db="EMBL/GenBank/DDBJ databases">
        <title>Pervasive Adenine N6-methylation of Active Genes in Fungi.</title>
        <authorList>
            <consortium name="DOE Joint Genome Institute"/>
            <person name="Mondo S.J."/>
            <person name="Dannebaum R.O."/>
            <person name="Kuo R.C."/>
            <person name="Labutti K."/>
            <person name="Haridas S."/>
            <person name="Kuo A."/>
            <person name="Salamov A."/>
            <person name="Ahrendt S.R."/>
            <person name="Lipzen A."/>
            <person name="Sullivan W."/>
            <person name="Andreopoulos W.B."/>
            <person name="Clum A."/>
            <person name="Lindquist E."/>
            <person name="Daum C."/>
            <person name="Ramamoorthy G.K."/>
            <person name="Gryganskyi A."/>
            <person name="Culley D."/>
            <person name="Magnuson J.K."/>
            <person name="James T.Y."/>
            <person name="O'Malley M.A."/>
            <person name="Stajich J.E."/>
            <person name="Spatafora J.W."/>
            <person name="Visel A."/>
            <person name="Grigoriev I.V."/>
        </authorList>
    </citation>
    <scope>NUCLEOTIDE SEQUENCE [LARGE SCALE GENOMIC DNA]</scope>
    <source>
        <strain evidence="12 13">68-887.2</strain>
    </source>
</reference>
<dbReference type="PANTHER" id="PTHR43275:SF1">
    <property type="entry name" value="D-MALATE DEHYDROGENASE [DECARBOXYLATING]"/>
    <property type="match status" value="1"/>
</dbReference>
<evidence type="ECO:0000256" key="4">
    <source>
        <dbReference type="ARBA" id="ARBA00013126"/>
    </source>
</evidence>
<name>A0A1Y2AMA5_9TREE</name>
<protein>
    <recommendedName>
        <fullName evidence="4">D-malate dehydrogenase (decarboxylating)</fullName>
        <ecNumber evidence="4">1.1.1.83</ecNumber>
    </recommendedName>
</protein>
<dbReference type="GO" id="GO:0046553">
    <property type="term" value="F:D-malate dehydrogenase (decarboxylating) (NAD+) activity"/>
    <property type="evidence" value="ECO:0007669"/>
    <property type="project" value="UniProtKB-EC"/>
</dbReference>
<evidence type="ECO:0000256" key="1">
    <source>
        <dbReference type="ARBA" id="ARBA00001936"/>
    </source>
</evidence>
<sequence>MPIATGSKTYKIAVIPGDGIGPETVGAALEVLEVLQRILGTFKLDYEHLDWSSDRYFAQGKYLPDDWMEVLKPKDAIFFGAVGHPKVPDHISLWELLLPIRQRFQQYANVRPSRMIKGVKSPLANCKPEDLDWVIVRENTEGEYAGQGGRTHISQDWEIGTELAIFSRYAIRRIFHFAFQVAEKRPRKLLTFVTKSNAQRSGMVLWDEVAYEVAKEYPHVTMDKMLVDAMTTRMVFKPASLDTIVATNLHADILSDLAASIAGSIGIAPASSIDPTRKYPSTFESVHGSAPDIAGQGIANPIATMWAAVEMLEWIGEHDAARIWMEAIEEVCAAGTTTPDLGGTENTAGVTEAVKQIIEKRATAKSS</sequence>
<dbReference type="PROSITE" id="PS00470">
    <property type="entry name" value="IDH_IMDH"/>
    <property type="match status" value="1"/>
</dbReference>
<keyword evidence="8" id="KW-0520">NAD</keyword>
<comment type="cofactor">
    <cofactor evidence="2">
        <name>Mg(2+)</name>
        <dbReference type="ChEBI" id="CHEBI:18420"/>
    </cofactor>
</comment>
<keyword evidence="5" id="KW-0479">Metal-binding</keyword>
<evidence type="ECO:0000259" key="11">
    <source>
        <dbReference type="SMART" id="SM01329"/>
    </source>
</evidence>
<dbReference type="EC" id="1.1.1.83" evidence="4"/>
<dbReference type="STRING" id="71784.A0A1Y2AMA5"/>
<dbReference type="Pfam" id="PF00180">
    <property type="entry name" value="Iso_dh"/>
    <property type="match status" value="1"/>
</dbReference>
<keyword evidence="13" id="KW-1185">Reference proteome</keyword>
<evidence type="ECO:0000256" key="3">
    <source>
        <dbReference type="ARBA" id="ARBA00007769"/>
    </source>
</evidence>
<organism evidence="12 13">
    <name type="scientific">Naematelia encephala</name>
    <dbReference type="NCBI Taxonomy" id="71784"/>
    <lineage>
        <taxon>Eukaryota</taxon>
        <taxon>Fungi</taxon>
        <taxon>Dikarya</taxon>
        <taxon>Basidiomycota</taxon>
        <taxon>Agaricomycotina</taxon>
        <taxon>Tremellomycetes</taxon>
        <taxon>Tremellales</taxon>
        <taxon>Naemateliaceae</taxon>
        <taxon>Naematelia</taxon>
    </lineage>
</organism>
<dbReference type="InterPro" id="IPR024084">
    <property type="entry name" value="IsoPropMal-DH-like_dom"/>
</dbReference>
<keyword evidence="6" id="KW-0460">Magnesium</keyword>